<evidence type="ECO:0008006" key="5">
    <source>
        <dbReference type="Google" id="ProtNLM"/>
    </source>
</evidence>
<reference evidence="3 4" key="1">
    <citation type="journal article" date="2013" name="ISME J.">
        <title>Metabolic model for the filamentous 'Candidatus Microthrix parvicella' based on genomic and metagenomic analyses.</title>
        <authorList>
            <person name="Jon McIlroy S."/>
            <person name="Kristiansen R."/>
            <person name="Albertsen M."/>
            <person name="Michael Karst S."/>
            <person name="Rossetti S."/>
            <person name="Lund Nielsen J."/>
            <person name="Tandoi V."/>
            <person name="James Seviour R."/>
            <person name="Nielsen P.H."/>
        </authorList>
    </citation>
    <scope>NUCLEOTIDE SEQUENCE [LARGE SCALE GENOMIC DNA]</scope>
    <source>
        <strain evidence="3 4">RN1</strain>
    </source>
</reference>
<dbReference type="STRING" id="1229780.BN381_10040"/>
<evidence type="ECO:0000256" key="2">
    <source>
        <dbReference type="SAM" id="Phobius"/>
    </source>
</evidence>
<evidence type="ECO:0000256" key="1">
    <source>
        <dbReference type="SAM" id="MobiDB-lite"/>
    </source>
</evidence>
<feature type="transmembrane region" description="Helical" evidence="2">
    <location>
        <begin position="60"/>
        <end position="81"/>
    </location>
</feature>
<keyword evidence="2" id="KW-0812">Transmembrane</keyword>
<dbReference type="HOGENOM" id="CLU_2080491_0_0_11"/>
<evidence type="ECO:0000313" key="3">
    <source>
        <dbReference type="EMBL" id="CCM61809.1"/>
    </source>
</evidence>
<dbReference type="RefSeq" id="WP_012222595.1">
    <property type="nucleotide sequence ID" value="NZ_HG422565.1"/>
</dbReference>
<feature type="transmembrane region" description="Helical" evidence="2">
    <location>
        <begin position="36"/>
        <end position="54"/>
    </location>
</feature>
<keyword evidence="2" id="KW-1133">Transmembrane helix</keyword>
<dbReference type="Proteomes" id="UP000018291">
    <property type="component" value="Unassembled WGS sequence"/>
</dbReference>
<feature type="region of interest" description="Disordered" evidence="1">
    <location>
        <begin position="91"/>
        <end position="117"/>
    </location>
</feature>
<comment type="caution">
    <text evidence="3">The sequence shown here is derived from an EMBL/GenBank/DDBJ whole genome shotgun (WGS) entry which is preliminary data.</text>
</comment>
<feature type="compositionally biased region" description="Polar residues" evidence="1">
    <location>
        <begin position="1"/>
        <end position="10"/>
    </location>
</feature>
<dbReference type="AlphaFoldDB" id="R4YVG0"/>
<dbReference type="Pfam" id="PF09527">
    <property type="entry name" value="ATPase_gene1"/>
    <property type="match status" value="1"/>
</dbReference>
<sequence length="117" mass="12070">MSTQVTSNAASPKLSPSGGSSAAMPRLSEQMDRGHGGYLLVAAPALFGLLGFWLDGLLGWTPVLTIVGAFYGLIGALYKVLTSYRTEMNTQADARRSARTSPASSSSATLATVEAGS</sequence>
<feature type="compositionally biased region" description="Low complexity" evidence="1">
    <location>
        <begin position="99"/>
        <end position="117"/>
    </location>
</feature>
<proteinExistence type="predicted"/>
<gene>
    <name evidence="3" type="ORF">BN381_10040</name>
</gene>
<keyword evidence="2" id="KW-0472">Membrane</keyword>
<protein>
    <recommendedName>
        <fullName evidence="5">AtpZ/AtpI family protein</fullName>
    </recommendedName>
</protein>
<organism evidence="3 4">
    <name type="scientific">Candidatus Neomicrothrix parvicella RN1</name>
    <dbReference type="NCBI Taxonomy" id="1229780"/>
    <lineage>
        <taxon>Bacteria</taxon>
        <taxon>Bacillati</taxon>
        <taxon>Actinomycetota</taxon>
        <taxon>Acidimicrobiia</taxon>
        <taxon>Acidimicrobiales</taxon>
        <taxon>Microthrixaceae</taxon>
        <taxon>Candidatus Neomicrothrix</taxon>
    </lineage>
</organism>
<dbReference type="EMBL" id="CANL01000001">
    <property type="protein sequence ID" value="CCM61809.1"/>
    <property type="molecule type" value="Genomic_DNA"/>
</dbReference>
<feature type="region of interest" description="Disordered" evidence="1">
    <location>
        <begin position="1"/>
        <end position="27"/>
    </location>
</feature>
<name>R4YVG0_9ACTN</name>
<evidence type="ECO:0000313" key="4">
    <source>
        <dbReference type="Proteomes" id="UP000018291"/>
    </source>
</evidence>
<dbReference type="InterPro" id="IPR032820">
    <property type="entry name" value="ATPase_put"/>
</dbReference>
<keyword evidence="4" id="KW-1185">Reference proteome</keyword>
<accession>R4YVG0</accession>